<keyword evidence="4" id="KW-0547">Nucleotide-binding</keyword>
<keyword evidence="6" id="KW-0418">Kinase</keyword>
<name>A0AB35U1Q1_9FIRM</name>
<dbReference type="GO" id="GO:0005524">
    <property type="term" value="F:ATP binding"/>
    <property type="evidence" value="ECO:0007669"/>
    <property type="project" value="UniProtKB-KW"/>
</dbReference>
<evidence type="ECO:0000313" key="7">
    <source>
        <dbReference type="Proteomes" id="UP001286174"/>
    </source>
</evidence>
<dbReference type="PANTHER" id="PTHR10513:SF35">
    <property type="entry name" value="DEOXYADENOSINE KINASE"/>
    <property type="match status" value="1"/>
</dbReference>
<feature type="binding site" evidence="3">
    <location>
        <position position="54"/>
    </location>
    <ligand>
        <name>substrate</name>
    </ligand>
</feature>
<organism evidence="6 7">
    <name type="scientific">Grylomicrobium aquisgranensis</name>
    <dbReference type="NCBI Taxonomy" id="2926318"/>
    <lineage>
        <taxon>Bacteria</taxon>
        <taxon>Bacillati</taxon>
        <taxon>Bacillota</taxon>
        <taxon>Erysipelotrichia</taxon>
        <taxon>Erysipelotrichales</taxon>
        <taxon>Erysipelotrichaceae</taxon>
        <taxon>Grylomicrobium</taxon>
    </lineage>
</organism>
<proteinExistence type="inferred from homology"/>
<feature type="domain" description="Deoxynucleoside kinase" evidence="5">
    <location>
        <begin position="3"/>
        <end position="208"/>
    </location>
</feature>
<reference evidence="6 7" key="1">
    <citation type="submission" date="2022-03" db="EMBL/GenBank/DDBJ databases">
        <title>Novel taxa within the pig intestine.</title>
        <authorList>
            <person name="Wylensek D."/>
            <person name="Bishof K."/>
            <person name="Afrizal A."/>
            <person name="Clavel T."/>
        </authorList>
    </citation>
    <scope>NUCLEOTIDE SEQUENCE [LARGE SCALE GENOMIC DNA]</scope>
    <source>
        <strain evidence="6 7">CLA-KB-P133</strain>
    </source>
</reference>
<feature type="binding site" evidence="4">
    <location>
        <begin position="140"/>
        <end position="144"/>
    </location>
    <ligand>
        <name>ATP</name>
        <dbReference type="ChEBI" id="CHEBI:30616"/>
    </ligand>
</feature>
<dbReference type="InterPro" id="IPR050566">
    <property type="entry name" value="Deoxyribonucleoside_kinase"/>
</dbReference>
<comment type="similarity">
    <text evidence="1">Belongs to the DCK/DGK family.</text>
</comment>
<dbReference type="InterPro" id="IPR027417">
    <property type="entry name" value="P-loop_NTPase"/>
</dbReference>
<feature type="active site" description="Proton acceptor" evidence="2">
    <location>
        <position position="77"/>
    </location>
</feature>
<dbReference type="SUPFAM" id="SSF52540">
    <property type="entry name" value="P-loop containing nucleoside triphosphate hydrolases"/>
    <property type="match status" value="1"/>
</dbReference>
<evidence type="ECO:0000259" key="5">
    <source>
        <dbReference type="Pfam" id="PF01712"/>
    </source>
</evidence>
<evidence type="ECO:0000313" key="6">
    <source>
        <dbReference type="EMBL" id="MDX8419338.1"/>
    </source>
</evidence>
<dbReference type="Gene3D" id="3.40.50.300">
    <property type="entry name" value="P-loop containing nucleotide triphosphate hydrolases"/>
    <property type="match status" value="1"/>
</dbReference>
<keyword evidence="7" id="KW-1185">Reference proteome</keyword>
<feature type="binding site" evidence="3">
    <location>
        <position position="83"/>
    </location>
    <ligand>
        <name>substrate</name>
    </ligand>
</feature>
<dbReference type="InterPro" id="IPR031314">
    <property type="entry name" value="DNK_dom"/>
</dbReference>
<gene>
    <name evidence="6" type="ORF">MOZ60_04425</name>
</gene>
<feature type="binding site" evidence="3">
    <location>
        <position position="149"/>
    </location>
    <ligand>
        <name>substrate</name>
    </ligand>
</feature>
<feature type="binding site" evidence="3">
    <location>
        <position position="31"/>
    </location>
    <ligand>
        <name>substrate</name>
    </ligand>
</feature>
<protein>
    <submittedName>
        <fullName evidence="6">Deoxynucleoside kinase</fullName>
    </submittedName>
</protein>
<accession>A0AB35U1Q1</accession>
<dbReference type="Pfam" id="PF01712">
    <property type="entry name" value="dNK"/>
    <property type="match status" value="1"/>
</dbReference>
<keyword evidence="6" id="KW-0808">Transferase</keyword>
<evidence type="ECO:0000256" key="2">
    <source>
        <dbReference type="PIRSR" id="PIRSR000705-1"/>
    </source>
</evidence>
<dbReference type="Proteomes" id="UP001286174">
    <property type="component" value="Unassembled WGS sequence"/>
</dbReference>
<feature type="binding site" evidence="3">
    <location>
        <position position="43"/>
    </location>
    <ligand>
        <name>substrate</name>
    </ligand>
</feature>
<feature type="binding site" evidence="3">
    <location>
        <position position="78"/>
    </location>
    <ligand>
        <name>substrate</name>
    </ligand>
</feature>
<dbReference type="CDD" id="cd01673">
    <property type="entry name" value="dNK"/>
    <property type="match status" value="1"/>
</dbReference>
<dbReference type="RefSeq" id="WP_370595793.1">
    <property type="nucleotide sequence ID" value="NZ_JALBUR010000007.1"/>
</dbReference>
<dbReference type="PIRSF" id="PIRSF000705">
    <property type="entry name" value="DNK"/>
    <property type="match status" value="1"/>
</dbReference>
<dbReference type="GO" id="GO:0019136">
    <property type="term" value="F:deoxynucleoside kinase activity"/>
    <property type="evidence" value="ECO:0007669"/>
    <property type="project" value="InterPro"/>
</dbReference>
<dbReference type="AlphaFoldDB" id="A0AB35U1Q1"/>
<evidence type="ECO:0000256" key="3">
    <source>
        <dbReference type="PIRSR" id="PIRSR000705-2"/>
    </source>
</evidence>
<sequence>MMIIMSGTIGAGKSNLTEILSRHLGTKAFYEPVEDNPILPLYYADPKKYAFLLQIYFLNKRFRLIKEAMRQDNNVLDRSIYEDALFFHMNAEKGNVTKQEVEVYDDLLDNMMEELPYAAAKKAPDLLIYIRVSLDTMLARIARRGRPYEQLSADPGLLNYYKDLNAHYEPWYRQYNASSKMIIDGDRYDFVNNKDDRRTVLHMIDQRLCELGKLDKETYDRLCKDQDA</sequence>
<dbReference type="GO" id="GO:0005737">
    <property type="term" value="C:cytoplasm"/>
    <property type="evidence" value="ECO:0007669"/>
    <property type="project" value="TreeGrafter"/>
</dbReference>
<comment type="caution">
    <text evidence="6">The sequence shown here is derived from an EMBL/GenBank/DDBJ whole genome shotgun (WGS) entry which is preliminary data.</text>
</comment>
<dbReference type="InterPro" id="IPR002624">
    <property type="entry name" value="DCK/DGK"/>
</dbReference>
<evidence type="ECO:0000256" key="4">
    <source>
        <dbReference type="PIRSR" id="PIRSR000705-3"/>
    </source>
</evidence>
<keyword evidence="4" id="KW-0067">ATP-binding</keyword>
<evidence type="ECO:0000256" key="1">
    <source>
        <dbReference type="ARBA" id="ARBA00007420"/>
    </source>
</evidence>
<dbReference type="EMBL" id="JALBUR010000007">
    <property type="protein sequence ID" value="MDX8419338.1"/>
    <property type="molecule type" value="Genomic_DNA"/>
</dbReference>
<dbReference type="PANTHER" id="PTHR10513">
    <property type="entry name" value="DEOXYNUCLEOSIDE KINASE"/>
    <property type="match status" value="1"/>
</dbReference>